<reference evidence="10" key="1">
    <citation type="journal article" date="2019" name="Int. J. Syst. Evol. Microbiol.">
        <title>The Global Catalogue of Microorganisms (GCM) 10K type strain sequencing project: providing services to taxonomists for standard genome sequencing and annotation.</title>
        <authorList>
            <consortium name="The Broad Institute Genomics Platform"/>
            <consortium name="The Broad Institute Genome Sequencing Center for Infectious Disease"/>
            <person name="Wu L."/>
            <person name="Ma J."/>
        </authorList>
    </citation>
    <scope>NUCLEOTIDE SEQUENCE [LARGE SCALE GENOMIC DNA]</scope>
    <source>
        <strain evidence="10">CCM 8908</strain>
    </source>
</reference>
<feature type="transmembrane region" description="Helical" evidence="7">
    <location>
        <begin position="362"/>
        <end position="383"/>
    </location>
</feature>
<sequence length="427" mass="46581">MRMNFSIYLCHDELGWCTLLISIFKTLSRRSSTVKKYRWQAISLVLVAFMLGCNEFMVVGVISDIAHSLNVTVAAAGYLVTMFAIVYAISTPVITVLTNRFGRYPLLMTLMVIFLIGNTWSGFASNYWMFLASRLITAAVAGSIEAMIIVFANDIAPRQKRAMLISWIAAGFSVASVVGVPVGAAISAATSWHVTFHLISVLSLITCLILGRLLPKNVQHVSGSIKDQLVLLTDRRIYLGAVLVLFSAATLYAYYTYIRPLLTTQLGFDLKTMTLMLSLLGVMDIVGNRLSGTIAGRSGVRTLPWAYLAQIGLFLVMPFALTARWPGYTVLLVLMLIIPIINSPIQVHFLDVAEADYPQATAFASSLNAIFYNVGISLGSATAAGSLTHFGLRNLGWGSLLFAVIALVLTILLNRAIAAHRRVKALD</sequence>
<dbReference type="PANTHER" id="PTHR43124">
    <property type="entry name" value="PURINE EFFLUX PUMP PBUE"/>
    <property type="match status" value="1"/>
</dbReference>
<proteinExistence type="predicted"/>
<dbReference type="PANTHER" id="PTHR43124:SF3">
    <property type="entry name" value="CHLORAMPHENICOL EFFLUX PUMP RV0191"/>
    <property type="match status" value="1"/>
</dbReference>
<keyword evidence="10" id="KW-1185">Reference proteome</keyword>
<dbReference type="SUPFAM" id="SSF103473">
    <property type="entry name" value="MFS general substrate transporter"/>
    <property type="match status" value="1"/>
</dbReference>
<evidence type="ECO:0000259" key="8">
    <source>
        <dbReference type="PROSITE" id="PS50850"/>
    </source>
</evidence>
<feature type="transmembrane region" description="Helical" evidence="7">
    <location>
        <begin position="127"/>
        <end position="152"/>
    </location>
</feature>
<evidence type="ECO:0000256" key="3">
    <source>
        <dbReference type="ARBA" id="ARBA00022475"/>
    </source>
</evidence>
<feature type="transmembrane region" description="Helical" evidence="7">
    <location>
        <begin position="327"/>
        <end position="350"/>
    </location>
</feature>
<keyword evidence="5 7" id="KW-1133">Transmembrane helix</keyword>
<organism evidence="9 10">
    <name type="scientific">Levilactobacillus fujinensis</name>
    <dbReference type="NCBI Taxonomy" id="2486024"/>
    <lineage>
        <taxon>Bacteria</taxon>
        <taxon>Bacillati</taxon>
        <taxon>Bacillota</taxon>
        <taxon>Bacilli</taxon>
        <taxon>Lactobacillales</taxon>
        <taxon>Lactobacillaceae</taxon>
        <taxon>Levilactobacillus</taxon>
    </lineage>
</organism>
<evidence type="ECO:0000256" key="1">
    <source>
        <dbReference type="ARBA" id="ARBA00004651"/>
    </source>
</evidence>
<gene>
    <name evidence="9" type="ORF">ACFP1C_12395</name>
</gene>
<keyword evidence="4 7" id="KW-0812">Transmembrane</keyword>
<dbReference type="InterPro" id="IPR011701">
    <property type="entry name" value="MFS"/>
</dbReference>
<comment type="caution">
    <text evidence="9">The sequence shown here is derived from an EMBL/GenBank/DDBJ whole genome shotgun (WGS) entry which is preliminary data.</text>
</comment>
<feature type="domain" description="Major facilitator superfamily (MFS) profile" evidence="8">
    <location>
        <begin position="40"/>
        <end position="422"/>
    </location>
</feature>
<feature type="transmembrane region" description="Helical" evidence="7">
    <location>
        <begin position="302"/>
        <end position="321"/>
    </location>
</feature>
<keyword evidence="2" id="KW-0813">Transport</keyword>
<dbReference type="Gene3D" id="1.20.1250.20">
    <property type="entry name" value="MFS general substrate transporter like domains"/>
    <property type="match status" value="1"/>
</dbReference>
<protein>
    <submittedName>
        <fullName evidence="9">MFS transporter</fullName>
    </submittedName>
</protein>
<feature type="transmembrane region" description="Helical" evidence="7">
    <location>
        <begin position="270"/>
        <end position="290"/>
    </location>
</feature>
<dbReference type="InterPro" id="IPR050189">
    <property type="entry name" value="MFS_Efflux_Transporters"/>
</dbReference>
<evidence type="ECO:0000256" key="7">
    <source>
        <dbReference type="SAM" id="Phobius"/>
    </source>
</evidence>
<dbReference type="EMBL" id="JBHSSI010000078">
    <property type="protein sequence ID" value="MFC6261734.1"/>
    <property type="molecule type" value="Genomic_DNA"/>
</dbReference>
<evidence type="ECO:0000313" key="10">
    <source>
        <dbReference type="Proteomes" id="UP001596283"/>
    </source>
</evidence>
<dbReference type="InterPro" id="IPR020846">
    <property type="entry name" value="MFS_dom"/>
</dbReference>
<dbReference type="Proteomes" id="UP001596283">
    <property type="component" value="Unassembled WGS sequence"/>
</dbReference>
<name>A0ABW1TJD8_9LACO</name>
<evidence type="ECO:0000256" key="6">
    <source>
        <dbReference type="ARBA" id="ARBA00023136"/>
    </source>
</evidence>
<evidence type="ECO:0000256" key="5">
    <source>
        <dbReference type="ARBA" id="ARBA00022989"/>
    </source>
</evidence>
<keyword evidence="3" id="KW-1003">Cell membrane</keyword>
<dbReference type="PROSITE" id="PS50850">
    <property type="entry name" value="MFS"/>
    <property type="match status" value="1"/>
</dbReference>
<evidence type="ECO:0000256" key="4">
    <source>
        <dbReference type="ARBA" id="ARBA00022692"/>
    </source>
</evidence>
<feature type="transmembrane region" description="Helical" evidence="7">
    <location>
        <begin position="395"/>
        <end position="414"/>
    </location>
</feature>
<feature type="transmembrane region" description="Helical" evidence="7">
    <location>
        <begin position="75"/>
        <end position="97"/>
    </location>
</feature>
<dbReference type="InterPro" id="IPR036259">
    <property type="entry name" value="MFS_trans_sf"/>
</dbReference>
<feature type="transmembrane region" description="Helical" evidence="7">
    <location>
        <begin position="164"/>
        <end position="188"/>
    </location>
</feature>
<feature type="transmembrane region" description="Helical" evidence="7">
    <location>
        <begin position="39"/>
        <end position="63"/>
    </location>
</feature>
<evidence type="ECO:0000313" key="9">
    <source>
        <dbReference type="EMBL" id="MFC6261734.1"/>
    </source>
</evidence>
<evidence type="ECO:0000256" key="2">
    <source>
        <dbReference type="ARBA" id="ARBA00022448"/>
    </source>
</evidence>
<comment type="subcellular location">
    <subcellularLocation>
        <location evidence="1">Cell membrane</location>
        <topology evidence="1">Multi-pass membrane protein</topology>
    </subcellularLocation>
</comment>
<accession>A0ABW1TJD8</accession>
<keyword evidence="6 7" id="KW-0472">Membrane</keyword>
<feature type="transmembrane region" description="Helical" evidence="7">
    <location>
        <begin position="104"/>
        <end position="121"/>
    </location>
</feature>
<dbReference type="CDD" id="cd17324">
    <property type="entry name" value="MFS_NepI_like"/>
    <property type="match status" value="1"/>
</dbReference>
<feature type="transmembrane region" description="Helical" evidence="7">
    <location>
        <begin position="236"/>
        <end position="258"/>
    </location>
</feature>
<dbReference type="Pfam" id="PF07690">
    <property type="entry name" value="MFS_1"/>
    <property type="match status" value="1"/>
</dbReference>
<dbReference type="RefSeq" id="WP_318530988.1">
    <property type="nucleotide sequence ID" value="NZ_JBHSSI010000078.1"/>
</dbReference>
<feature type="transmembrane region" description="Helical" evidence="7">
    <location>
        <begin position="194"/>
        <end position="215"/>
    </location>
</feature>